<keyword evidence="10" id="KW-0614">Plasmid</keyword>
<accession>A0A0K1ZQG5</accession>
<dbReference type="EMBL" id="LN899824">
    <property type="protein sequence ID" value="CUV27289.1"/>
    <property type="molecule type" value="Genomic_DNA"/>
</dbReference>
<keyword evidence="10" id="KW-0808">Transferase</keyword>
<dbReference type="PIRSF" id="PIRSF021525">
    <property type="entry name" value="UCP021525"/>
    <property type="match status" value="1"/>
</dbReference>
<evidence type="ECO:0000313" key="11">
    <source>
        <dbReference type="Proteomes" id="UP000262427"/>
    </source>
</evidence>
<evidence type="ECO:0000313" key="6">
    <source>
        <dbReference type="EMBL" id="CUV41709.1"/>
    </source>
</evidence>
<dbReference type="GO" id="GO:0016740">
    <property type="term" value="F:transferase activity"/>
    <property type="evidence" value="ECO:0007669"/>
    <property type="project" value="UniProtKB-KW"/>
</dbReference>
<dbReference type="EMBL" id="LN899820">
    <property type="protein sequence ID" value="CUV56107.1"/>
    <property type="molecule type" value="Genomic_DNA"/>
</dbReference>
<reference evidence="1" key="2">
    <citation type="submission" date="2018-01" db="EMBL/GenBank/DDBJ databases">
        <title>Ralstonia pseudosolanacearum P824 infects blueberry.</title>
        <authorList>
            <person name="Bocsanczy A.M."/>
            <person name="Norman D.J."/>
        </authorList>
    </citation>
    <scope>NUCLEOTIDE SEQUENCE</scope>
    <source>
        <strain evidence="1">P824</strain>
    </source>
</reference>
<name>A0A0K1ZQG5_RALSL</name>
<geneLocation type="plasmid" evidence="10 12">
    <name>p1</name>
</geneLocation>
<dbReference type="InterPro" id="IPR014942">
    <property type="entry name" value="AbiEii"/>
</dbReference>
<reference evidence="9" key="1">
    <citation type="submission" date="2015-10" db="EMBL/GenBank/DDBJ databases">
        <authorList>
            <person name="Gilbert D.G."/>
        </authorList>
    </citation>
    <scope>NUCLEOTIDE SEQUENCE</scope>
    <source>
        <strain evidence="9">Phyl III-seqv23</strain>
    </source>
</reference>
<evidence type="ECO:0000313" key="2">
    <source>
        <dbReference type="EMBL" id="CUV21137.1"/>
    </source>
</evidence>
<dbReference type="EMBL" id="LN899821">
    <property type="protein sequence ID" value="CUV21137.1"/>
    <property type="molecule type" value="Genomic_DNA"/>
</dbReference>
<reference evidence="11" key="3">
    <citation type="submission" date="2018-01" db="EMBL/GenBank/DDBJ databases">
        <title>Raltonia solanacearum P824 infects blueberry.</title>
        <authorList>
            <person name="Bocsanczy A.M."/>
            <person name="Norman D.J."/>
        </authorList>
    </citation>
    <scope>NUCLEOTIDE SEQUENCE [LARGE SCALE GENOMIC DNA]</scope>
    <source>
        <strain evidence="11">P824</strain>
    </source>
</reference>
<organism evidence="9">
    <name type="scientific">Ralstonia solanacearum</name>
    <name type="common">Pseudomonas solanacearum</name>
    <dbReference type="NCBI Taxonomy" id="305"/>
    <lineage>
        <taxon>Bacteria</taxon>
        <taxon>Pseudomonadati</taxon>
        <taxon>Pseudomonadota</taxon>
        <taxon>Betaproteobacteria</taxon>
        <taxon>Burkholderiales</taxon>
        <taxon>Burkholderiaceae</taxon>
        <taxon>Ralstonia</taxon>
        <taxon>Ralstonia solanacearum species complex</taxon>
    </lineage>
</organism>
<protein>
    <submittedName>
        <fullName evidence="10">Nucleotidyl transferase AbiEii/AbiGii toxin family protein</fullName>
    </submittedName>
</protein>
<dbReference type="EMBL" id="LN899825">
    <property type="protein sequence ID" value="CUV36335.1"/>
    <property type="molecule type" value="Genomic_DNA"/>
</dbReference>
<proteinExistence type="predicted"/>
<dbReference type="AlphaFoldDB" id="A0A0K1ZQG5"/>
<dbReference type="Pfam" id="PF08843">
    <property type="entry name" value="AbiEii"/>
    <property type="match status" value="1"/>
</dbReference>
<dbReference type="EMBL" id="CP025742">
    <property type="protein sequence ID" value="AYA48537.1"/>
    <property type="molecule type" value="Genomic_DNA"/>
</dbReference>
<sequence length="287" mass="31375">MTPLHLKTPLPEEKQAVLIIMDRVARQANLRYLVVGATARDILMYHLHGFPLNRASPDIDFAIAVESWSAFDGLRAALLQEPTLRPDAKIPHRLHYSATVGEGFPVDLVPFGGVEIAPAQVAWPPDMAITMNAAGYAEALDSAVTVYIADDCEVPVASIPGLVMTKLIAWLDRGQSNPKDAVDFRYLLENYADAGNADRLYGEELPLLAACDYALELVGPRLLGLDVASVASAESKRQIVDILADRQLYDRLVVHMLRGEAHSDGAVEKIESQLAEFRIGLTEWPGP</sequence>
<evidence type="ECO:0000313" key="5">
    <source>
        <dbReference type="EMBL" id="CUV36335.1"/>
    </source>
</evidence>
<evidence type="ECO:0000313" key="3">
    <source>
        <dbReference type="EMBL" id="CUV24177.1"/>
    </source>
</evidence>
<dbReference type="EMBL" id="LN899822">
    <property type="protein sequence ID" value="CUV61362.1"/>
    <property type="molecule type" value="Genomic_DNA"/>
</dbReference>
<gene>
    <name evidence="10" type="ORF">LH706_21110</name>
    <name evidence="2" type="ORF">PSS4_v1_2270005</name>
    <name evidence="9" type="ORF">RD1301_v1_1450003</name>
    <name evidence="1" type="ORF">RSP824_18925</name>
    <name evidence="3" type="ORF">RUN1744_v1_580041</name>
    <name evidence="4" type="ORF">RUN1985_v1_70003</name>
    <name evidence="8" type="ORF">RUN215_v1_670007</name>
    <name evidence="5" type="ORF">TD1301_v1_2040003</name>
    <name evidence="6" type="ORF">TF3108_v1_840054</name>
    <name evidence="7" type="ORF">TO10_v1_250050</name>
</gene>
<dbReference type="Proteomes" id="UP000262427">
    <property type="component" value="Chromosome MP"/>
</dbReference>
<dbReference type="EMBL" id="LN899823">
    <property type="protein sequence ID" value="CUV24177.1"/>
    <property type="molecule type" value="Genomic_DNA"/>
</dbReference>
<evidence type="ECO:0000313" key="12">
    <source>
        <dbReference type="Proteomes" id="UP001164049"/>
    </source>
</evidence>
<evidence type="ECO:0000313" key="4">
    <source>
        <dbReference type="EMBL" id="CUV27289.1"/>
    </source>
</evidence>
<evidence type="ECO:0000313" key="1">
    <source>
        <dbReference type="EMBL" id="AYA48537.1"/>
    </source>
</evidence>
<evidence type="ECO:0000313" key="8">
    <source>
        <dbReference type="EMBL" id="CUV56107.1"/>
    </source>
</evidence>
<evidence type="ECO:0000313" key="9">
    <source>
        <dbReference type="EMBL" id="CUV61362.1"/>
    </source>
</evidence>
<reference evidence="10" key="4">
    <citation type="submission" date="2021-10" db="EMBL/GenBank/DDBJ databases">
        <title>Complete genome sequences of five Ralstonia solancearum strains isolated from sunflower.</title>
        <authorList>
            <person name="She X."/>
            <person name="He Z."/>
        </authorList>
    </citation>
    <scope>NUCLEOTIDE SEQUENCE</scope>
    <source>
        <strain evidence="10">RS638</strain>
        <plasmid evidence="10">p1</plasmid>
    </source>
</reference>
<dbReference type="PATRIC" id="fig|305.107.peg.1550"/>
<evidence type="ECO:0000313" key="10">
    <source>
        <dbReference type="EMBL" id="UZF18031.1"/>
    </source>
</evidence>
<dbReference type="EMBL" id="LN899827">
    <property type="protein sequence ID" value="CUV45138.1"/>
    <property type="molecule type" value="Genomic_DNA"/>
</dbReference>
<evidence type="ECO:0000313" key="7">
    <source>
        <dbReference type="EMBL" id="CUV45138.1"/>
    </source>
</evidence>
<dbReference type="EMBL" id="CP085044">
    <property type="protein sequence ID" value="UZF18031.1"/>
    <property type="molecule type" value="Genomic_DNA"/>
</dbReference>
<dbReference type="EMBL" id="LN899826">
    <property type="protein sequence ID" value="CUV41709.1"/>
    <property type="molecule type" value="Genomic_DNA"/>
</dbReference>
<dbReference type="InterPro" id="IPR014513">
    <property type="entry name" value="UCP021525"/>
</dbReference>